<name>A0ABV4TXT7_9GAMM</name>
<evidence type="ECO:0000256" key="15">
    <source>
        <dbReference type="RuleBase" id="RU003357"/>
    </source>
</evidence>
<keyword evidence="13 14" id="KW-0998">Cell outer membrane</keyword>
<dbReference type="InterPro" id="IPR039426">
    <property type="entry name" value="TonB-dep_rcpt-like"/>
</dbReference>
<keyword evidence="4 14" id="KW-1134">Transmembrane beta strand</keyword>
<comment type="subcellular location">
    <subcellularLocation>
        <location evidence="1 14">Cell outer membrane</location>
        <topology evidence="1 14">Multi-pass membrane protein</topology>
    </subcellularLocation>
</comment>
<feature type="region of interest" description="Disordered" evidence="16">
    <location>
        <begin position="15"/>
        <end position="98"/>
    </location>
</feature>
<evidence type="ECO:0000256" key="2">
    <source>
        <dbReference type="ARBA" id="ARBA00009810"/>
    </source>
</evidence>
<dbReference type="Gene3D" id="2.40.170.20">
    <property type="entry name" value="TonB-dependent receptor, beta-barrel domain"/>
    <property type="match status" value="1"/>
</dbReference>
<dbReference type="PANTHER" id="PTHR32552">
    <property type="entry name" value="FERRICHROME IRON RECEPTOR-RELATED"/>
    <property type="match status" value="1"/>
</dbReference>
<evidence type="ECO:0000256" key="13">
    <source>
        <dbReference type="ARBA" id="ARBA00023237"/>
    </source>
</evidence>
<accession>A0ABV4TXT7</accession>
<comment type="similarity">
    <text evidence="2 14 15">Belongs to the TonB-dependent receptor family.</text>
</comment>
<evidence type="ECO:0000256" key="10">
    <source>
        <dbReference type="ARBA" id="ARBA00023077"/>
    </source>
</evidence>
<dbReference type="InterPro" id="IPR036942">
    <property type="entry name" value="Beta-barrel_TonB_sf"/>
</dbReference>
<dbReference type="InterPro" id="IPR037066">
    <property type="entry name" value="Plug_dom_sf"/>
</dbReference>
<keyword evidence="7" id="KW-0732">Signal</keyword>
<keyword evidence="8" id="KW-0408">Iron</keyword>
<feature type="compositionally biased region" description="Polar residues" evidence="16">
    <location>
        <begin position="30"/>
        <end position="40"/>
    </location>
</feature>
<dbReference type="InterPro" id="IPR000531">
    <property type="entry name" value="Beta-barrel_TonB"/>
</dbReference>
<dbReference type="Pfam" id="PF00593">
    <property type="entry name" value="TonB_dep_Rec_b-barrel"/>
    <property type="match status" value="1"/>
</dbReference>
<reference evidence="19 20" key="1">
    <citation type="submission" date="2024-08" db="EMBL/GenBank/DDBJ databases">
        <title>Whole-genome sequencing of halo(alkali)philic microorganisms from hypersaline lakes.</title>
        <authorList>
            <person name="Sorokin D.Y."/>
            <person name="Merkel A.Y."/>
            <person name="Messina E."/>
            <person name="Yakimov M."/>
        </authorList>
    </citation>
    <scope>NUCLEOTIDE SEQUENCE [LARGE SCALE GENOMIC DNA]</scope>
    <source>
        <strain evidence="19 20">Cl-TMA</strain>
    </source>
</reference>
<feature type="domain" description="TonB-dependent receptor-like beta-barrel" evidence="17">
    <location>
        <begin position="262"/>
        <end position="692"/>
    </location>
</feature>
<keyword evidence="20" id="KW-1185">Reference proteome</keyword>
<dbReference type="Pfam" id="PF07715">
    <property type="entry name" value="Plug"/>
    <property type="match status" value="1"/>
</dbReference>
<keyword evidence="12 19" id="KW-0675">Receptor</keyword>
<evidence type="ECO:0000259" key="18">
    <source>
        <dbReference type="Pfam" id="PF07715"/>
    </source>
</evidence>
<evidence type="ECO:0000256" key="5">
    <source>
        <dbReference type="ARBA" id="ARBA00022496"/>
    </source>
</evidence>
<evidence type="ECO:0000313" key="20">
    <source>
        <dbReference type="Proteomes" id="UP001575181"/>
    </source>
</evidence>
<dbReference type="NCBIfam" id="TIGR01783">
    <property type="entry name" value="TonB-siderophor"/>
    <property type="match status" value="1"/>
</dbReference>
<evidence type="ECO:0000256" key="16">
    <source>
        <dbReference type="SAM" id="MobiDB-lite"/>
    </source>
</evidence>
<gene>
    <name evidence="19" type="ORF">ACERLL_15105</name>
</gene>
<dbReference type="InterPro" id="IPR010105">
    <property type="entry name" value="TonB_sidphr_rcpt"/>
</dbReference>
<evidence type="ECO:0000256" key="6">
    <source>
        <dbReference type="ARBA" id="ARBA00022692"/>
    </source>
</evidence>
<keyword evidence="6 14" id="KW-0812">Transmembrane</keyword>
<proteinExistence type="inferred from homology"/>
<evidence type="ECO:0000259" key="17">
    <source>
        <dbReference type="Pfam" id="PF00593"/>
    </source>
</evidence>
<dbReference type="PROSITE" id="PS52016">
    <property type="entry name" value="TONB_DEPENDENT_REC_3"/>
    <property type="match status" value="1"/>
</dbReference>
<evidence type="ECO:0000313" key="19">
    <source>
        <dbReference type="EMBL" id="MFA9462145.1"/>
    </source>
</evidence>
<dbReference type="PANTHER" id="PTHR32552:SF68">
    <property type="entry name" value="FERRICHROME OUTER MEMBRANE TRANSPORTER_PHAGE RECEPTOR"/>
    <property type="match status" value="1"/>
</dbReference>
<dbReference type="EMBL" id="JBGUAW010000011">
    <property type="protein sequence ID" value="MFA9462145.1"/>
    <property type="molecule type" value="Genomic_DNA"/>
</dbReference>
<evidence type="ECO:0000256" key="7">
    <source>
        <dbReference type="ARBA" id="ARBA00022729"/>
    </source>
</evidence>
<dbReference type="Proteomes" id="UP001575181">
    <property type="component" value="Unassembled WGS sequence"/>
</dbReference>
<organism evidence="19 20">
    <name type="scientific">Thiohalorhabdus methylotrophus</name>
    <dbReference type="NCBI Taxonomy" id="3242694"/>
    <lineage>
        <taxon>Bacteria</taxon>
        <taxon>Pseudomonadati</taxon>
        <taxon>Pseudomonadota</taxon>
        <taxon>Gammaproteobacteria</taxon>
        <taxon>Thiohalorhabdales</taxon>
        <taxon>Thiohalorhabdaceae</taxon>
        <taxon>Thiohalorhabdus</taxon>
    </lineage>
</organism>
<dbReference type="CDD" id="cd01347">
    <property type="entry name" value="ligand_gated_channel"/>
    <property type="match status" value="1"/>
</dbReference>
<keyword evidence="10 15" id="KW-0798">TonB box</keyword>
<dbReference type="Gene3D" id="2.170.130.10">
    <property type="entry name" value="TonB-dependent receptor, plug domain"/>
    <property type="match status" value="1"/>
</dbReference>
<dbReference type="SUPFAM" id="SSF56935">
    <property type="entry name" value="Porins"/>
    <property type="match status" value="1"/>
</dbReference>
<evidence type="ECO:0000256" key="9">
    <source>
        <dbReference type="ARBA" id="ARBA00023065"/>
    </source>
</evidence>
<evidence type="ECO:0000256" key="3">
    <source>
        <dbReference type="ARBA" id="ARBA00022448"/>
    </source>
</evidence>
<keyword evidence="11 14" id="KW-0472">Membrane</keyword>
<protein>
    <submittedName>
        <fullName evidence="19">TonB-dependent siderophore receptor</fullName>
    </submittedName>
</protein>
<evidence type="ECO:0000256" key="12">
    <source>
        <dbReference type="ARBA" id="ARBA00023170"/>
    </source>
</evidence>
<evidence type="ECO:0000256" key="8">
    <source>
        <dbReference type="ARBA" id="ARBA00023004"/>
    </source>
</evidence>
<evidence type="ECO:0000256" key="14">
    <source>
        <dbReference type="PROSITE-ProRule" id="PRU01360"/>
    </source>
</evidence>
<keyword evidence="9" id="KW-0406">Ion transport</keyword>
<keyword evidence="3 14" id="KW-0813">Transport</keyword>
<dbReference type="InterPro" id="IPR012910">
    <property type="entry name" value="Plug_dom"/>
</dbReference>
<dbReference type="RefSeq" id="WP_373656933.1">
    <property type="nucleotide sequence ID" value="NZ_JBGUAW010000011.1"/>
</dbReference>
<sequence>MLGVAATFLVAAPGHAQTAQETQDPADAQETGNSGETSKSIPLKPVDVTGAPGSWGPEDGYVAPGSSVGTKMDTPLIETRQSATVITREQMDDRGDDGLTESLEYAPGVYISDQASQAVIDSYNVNIRGFSGQNAVFRDGPQVQAGMPYDTPVELFGVERVEVLRGPSSVLYGKGQPGGVINLVTKRPTDEPLYRVGAEYGSYDHKQATTDISDSLTGDGTLRYRLTALWQESDSHIDYVNNDRIYVASALTWAPTADTSLTLLTSYQKNGTRYPWRAFPRAATKGSTTHGSVPDNRYIGEPDFDGYDSEEYSVGYILEHSFGERWTFRQNARYRNVEYDIKDTFRNYYAAYISGPNDRTIERAQRIRYDEAETTTVDNRLISDWRLGVTEHTLLAGVDYKTLTYDTRDTGYNNPISELDLYDPEYASFTRPDFTFASETTKADQTGLSLQDHIEWTKRWVTTLGARQDWVSEKTTGSERDDQSALSLRAGAIYLADGGWAPYASYSESFTPQYGSDSVTGEDYEPITAHQYEIGTRWQPTAYNLSATAAVFEITRQNELVTDPNNSTRSIQVGETRSRGVELGLTADLTTSFQAIASYTYQDVEVVEAGAASTEEGKQLPDTPEQLAKLWLDYTFRAGPLEGLGFGGGVRYNGKFYGDAENTFENPAVTKVDASVRYRWRGAEPQLSANNLLDEQKVYCNGTTPTATCSYGMPRYIKGSVTYDF</sequence>
<keyword evidence="5" id="KW-0410">Iron transport</keyword>
<evidence type="ECO:0000256" key="11">
    <source>
        <dbReference type="ARBA" id="ARBA00023136"/>
    </source>
</evidence>
<evidence type="ECO:0000256" key="4">
    <source>
        <dbReference type="ARBA" id="ARBA00022452"/>
    </source>
</evidence>
<feature type="domain" description="TonB-dependent receptor plug" evidence="18">
    <location>
        <begin position="76"/>
        <end position="180"/>
    </location>
</feature>
<comment type="caution">
    <text evidence="19">The sequence shown here is derived from an EMBL/GenBank/DDBJ whole genome shotgun (WGS) entry which is preliminary data.</text>
</comment>
<evidence type="ECO:0000256" key="1">
    <source>
        <dbReference type="ARBA" id="ARBA00004571"/>
    </source>
</evidence>